<dbReference type="KEGG" id="lol:LACOL_1632"/>
<dbReference type="InterPro" id="IPR036102">
    <property type="entry name" value="OsmC/Ohrsf"/>
</dbReference>
<organism evidence="2 3">
    <name type="scientific">Paucilactobacillus oligofermentans DSM 15707 = LMG 22743</name>
    <dbReference type="NCBI Taxonomy" id="1423778"/>
    <lineage>
        <taxon>Bacteria</taxon>
        <taxon>Bacillati</taxon>
        <taxon>Bacillota</taxon>
        <taxon>Bacilli</taxon>
        <taxon>Lactobacillales</taxon>
        <taxon>Lactobacillaceae</taxon>
        <taxon>Paucilactobacillus</taxon>
    </lineage>
</organism>
<dbReference type="OrthoDB" id="9797508at2"/>
<evidence type="ECO:0000313" key="2">
    <source>
        <dbReference type="EMBL" id="KRL58078.1"/>
    </source>
</evidence>
<dbReference type="InterPro" id="IPR019953">
    <property type="entry name" value="OHR"/>
</dbReference>
<keyword evidence="3" id="KW-1185">Reference proteome</keyword>
<dbReference type="PATRIC" id="fig|1423778.4.peg.167"/>
<evidence type="ECO:0000313" key="3">
    <source>
        <dbReference type="Proteomes" id="UP000051697"/>
    </source>
</evidence>
<dbReference type="Proteomes" id="UP000051697">
    <property type="component" value="Unassembled WGS sequence"/>
</dbReference>
<dbReference type="GO" id="GO:0006979">
    <property type="term" value="P:response to oxidative stress"/>
    <property type="evidence" value="ECO:0007669"/>
    <property type="project" value="InterPro"/>
</dbReference>
<dbReference type="EMBL" id="AZFE01000002">
    <property type="protein sequence ID" value="KRL58078.1"/>
    <property type="molecule type" value="Genomic_DNA"/>
</dbReference>
<dbReference type="STRING" id="1423778.FC70_GL000151"/>
<comment type="caution">
    <text evidence="2">The sequence shown here is derived from an EMBL/GenBank/DDBJ whole genome shotgun (WGS) entry which is preliminary data.</text>
</comment>
<protein>
    <submittedName>
        <fullName evidence="2">Uncharacterized protein</fullName>
    </submittedName>
</protein>
<proteinExistence type="inferred from homology"/>
<dbReference type="PANTHER" id="PTHR33797:SF2">
    <property type="entry name" value="ORGANIC HYDROPEROXIDE RESISTANCE PROTEIN-LIKE"/>
    <property type="match status" value="1"/>
</dbReference>
<sequence>MKSDESLYHTTAVNDNGVKGHAYIVGDGELDVKISSPRKPDEAGANPEQLLGLAQATCLAATLETIQAGKGIEFQSEVRVGVDMKYDTHGLRFVVQVQAKIPNVELVEAQKMLDFAESRCPVSKLLSGNEDVSVELVDKFTV</sequence>
<dbReference type="Pfam" id="PF02566">
    <property type="entry name" value="OsmC"/>
    <property type="match status" value="1"/>
</dbReference>
<dbReference type="AlphaFoldDB" id="A0A0R1RPB2"/>
<dbReference type="SUPFAM" id="SSF82784">
    <property type="entry name" value="OsmC-like"/>
    <property type="match status" value="1"/>
</dbReference>
<dbReference type="Gene3D" id="3.30.300.20">
    <property type="match status" value="1"/>
</dbReference>
<dbReference type="InterPro" id="IPR003718">
    <property type="entry name" value="OsmC/Ohr_fam"/>
</dbReference>
<dbReference type="InterPro" id="IPR015946">
    <property type="entry name" value="KH_dom-like_a/b"/>
</dbReference>
<gene>
    <name evidence="2" type="ORF">FC70_GL000151</name>
</gene>
<reference evidence="2 3" key="1">
    <citation type="journal article" date="2015" name="Genome Announc.">
        <title>Expanding the biotechnology potential of lactobacilli through comparative genomics of 213 strains and associated genera.</title>
        <authorList>
            <person name="Sun Z."/>
            <person name="Harris H.M."/>
            <person name="McCann A."/>
            <person name="Guo C."/>
            <person name="Argimon S."/>
            <person name="Zhang W."/>
            <person name="Yang X."/>
            <person name="Jeffery I.B."/>
            <person name="Cooney J.C."/>
            <person name="Kagawa T.F."/>
            <person name="Liu W."/>
            <person name="Song Y."/>
            <person name="Salvetti E."/>
            <person name="Wrobel A."/>
            <person name="Rasinkangas P."/>
            <person name="Parkhill J."/>
            <person name="Rea M.C."/>
            <person name="O'Sullivan O."/>
            <person name="Ritari J."/>
            <person name="Douillard F.P."/>
            <person name="Paul Ross R."/>
            <person name="Yang R."/>
            <person name="Briner A.E."/>
            <person name="Felis G.E."/>
            <person name="de Vos W.M."/>
            <person name="Barrangou R."/>
            <person name="Klaenhammer T.R."/>
            <person name="Caufield P.W."/>
            <person name="Cui Y."/>
            <person name="Zhang H."/>
            <person name="O'Toole P.W."/>
        </authorList>
    </citation>
    <scope>NUCLEOTIDE SEQUENCE [LARGE SCALE GENOMIC DNA]</scope>
    <source>
        <strain evidence="2 3">DSM 15707</strain>
    </source>
</reference>
<evidence type="ECO:0000256" key="1">
    <source>
        <dbReference type="ARBA" id="ARBA00007378"/>
    </source>
</evidence>
<dbReference type="RefSeq" id="WP_057889113.1">
    <property type="nucleotide sequence ID" value="NZ_AZFE01000002.1"/>
</dbReference>
<dbReference type="PANTHER" id="PTHR33797">
    <property type="entry name" value="ORGANIC HYDROPEROXIDE RESISTANCE PROTEIN-LIKE"/>
    <property type="match status" value="1"/>
</dbReference>
<accession>A0A0R1RPB2</accession>
<comment type="similarity">
    <text evidence="1">Belongs to the OsmC/Ohr family.</text>
</comment>
<name>A0A0R1RPB2_9LACO</name>